<sequence length="133" mass="13918">MPPYTLNPFSGELIPTAAASVATPASASRFISLHQPGDLQITTGMARWYPPGDVTLQSISAFVGTAPFGDDVQFVLLKNGVAIGSETIAEDQYLSPVLELNVALTSSDYLTLDVTAIGATIPGSDLHLRITLG</sequence>
<organism evidence="1">
    <name type="scientific">Magnetococcus massalia (strain MO-1)</name>
    <dbReference type="NCBI Taxonomy" id="451514"/>
    <lineage>
        <taxon>Bacteria</taxon>
        <taxon>Pseudomonadati</taxon>
        <taxon>Pseudomonadota</taxon>
        <taxon>Magnetococcia</taxon>
        <taxon>Magnetococcales</taxon>
        <taxon>Magnetococcaceae</taxon>
        <taxon>Magnetococcus</taxon>
    </lineage>
</organism>
<protein>
    <submittedName>
        <fullName evidence="1">Uncharacterized protein</fullName>
    </submittedName>
</protein>
<accession>A0A1S7LIS8</accession>
<gene>
    <name evidence="1" type="ORF">MAGMO_1833</name>
</gene>
<evidence type="ECO:0000313" key="1">
    <source>
        <dbReference type="EMBL" id="CRH06009.1"/>
    </source>
</evidence>
<name>A0A1S7LIS8_MAGMO</name>
<dbReference type="AlphaFoldDB" id="A0A1S7LIS8"/>
<proteinExistence type="predicted"/>
<reference evidence="1" key="1">
    <citation type="submission" date="2015-04" db="EMBL/GenBank/DDBJ databases">
        <authorList>
            <person name="Syromyatnikov M.Y."/>
            <person name="Popov V.N."/>
        </authorList>
    </citation>
    <scope>NUCLEOTIDE SEQUENCE</scope>
    <source>
        <strain evidence="1">MO-1</strain>
    </source>
</reference>
<dbReference type="EMBL" id="LO017727">
    <property type="protein sequence ID" value="CRH06009.1"/>
    <property type="molecule type" value="Genomic_DNA"/>
</dbReference>